<protein>
    <submittedName>
        <fullName evidence="1">Uncharacterized protein</fullName>
    </submittedName>
</protein>
<gene>
    <name evidence="1" type="ORF">SAMN02745225_02211</name>
</gene>
<organism evidence="1 2">
    <name type="scientific">Ferrithrix thermotolerans DSM 19514</name>
    <dbReference type="NCBI Taxonomy" id="1121881"/>
    <lineage>
        <taxon>Bacteria</taxon>
        <taxon>Bacillati</taxon>
        <taxon>Actinomycetota</taxon>
        <taxon>Acidimicrobiia</taxon>
        <taxon>Acidimicrobiales</taxon>
        <taxon>Acidimicrobiaceae</taxon>
        <taxon>Ferrithrix</taxon>
    </lineage>
</organism>
<dbReference type="AlphaFoldDB" id="A0A1M4Y2F2"/>
<sequence>MYQLRFVANITAVHISRRVSGELPVPEYTDPMYGFLVSLTSEANGLDLYVMILNGSRTVTTLG</sequence>
<name>A0A1M4Y2F2_9ACTN</name>
<evidence type="ECO:0000313" key="1">
    <source>
        <dbReference type="EMBL" id="SHE99652.1"/>
    </source>
</evidence>
<dbReference type="Proteomes" id="UP000184295">
    <property type="component" value="Unassembled WGS sequence"/>
</dbReference>
<dbReference type="EMBL" id="FQUL01000051">
    <property type="protein sequence ID" value="SHE99652.1"/>
    <property type="molecule type" value="Genomic_DNA"/>
</dbReference>
<evidence type="ECO:0000313" key="2">
    <source>
        <dbReference type="Proteomes" id="UP000184295"/>
    </source>
</evidence>
<keyword evidence="2" id="KW-1185">Reference proteome</keyword>
<reference evidence="2" key="1">
    <citation type="submission" date="2016-11" db="EMBL/GenBank/DDBJ databases">
        <authorList>
            <person name="Varghese N."/>
            <person name="Submissions S."/>
        </authorList>
    </citation>
    <scope>NUCLEOTIDE SEQUENCE [LARGE SCALE GENOMIC DNA]</scope>
    <source>
        <strain evidence="2">DSM 19514</strain>
    </source>
</reference>
<proteinExistence type="predicted"/>
<accession>A0A1M4Y2F2</accession>